<accession>A0A087U1T1</accession>
<evidence type="ECO:0000313" key="3">
    <source>
        <dbReference type="Proteomes" id="UP000054359"/>
    </source>
</evidence>
<dbReference type="EMBL" id="KK117745">
    <property type="protein sequence ID" value="KFM71320.1"/>
    <property type="molecule type" value="Genomic_DNA"/>
</dbReference>
<protein>
    <submittedName>
        <fullName evidence="2">Uncharacterized protein</fullName>
    </submittedName>
</protein>
<reference evidence="2 3" key="1">
    <citation type="submission" date="2013-11" db="EMBL/GenBank/DDBJ databases">
        <title>Genome sequencing of Stegodyphus mimosarum.</title>
        <authorList>
            <person name="Bechsgaard J."/>
        </authorList>
    </citation>
    <scope>NUCLEOTIDE SEQUENCE [LARGE SCALE GENOMIC DNA]</scope>
</reference>
<feature type="region of interest" description="Disordered" evidence="1">
    <location>
        <begin position="1"/>
        <end position="26"/>
    </location>
</feature>
<dbReference type="Proteomes" id="UP000054359">
    <property type="component" value="Unassembled WGS sequence"/>
</dbReference>
<proteinExistence type="predicted"/>
<organism evidence="2 3">
    <name type="scientific">Stegodyphus mimosarum</name>
    <name type="common">African social velvet spider</name>
    <dbReference type="NCBI Taxonomy" id="407821"/>
    <lineage>
        <taxon>Eukaryota</taxon>
        <taxon>Metazoa</taxon>
        <taxon>Ecdysozoa</taxon>
        <taxon>Arthropoda</taxon>
        <taxon>Chelicerata</taxon>
        <taxon>Arachnida</taxon>
        <taxon>Araneae</taxon>
        <taxon>Araneomorphae</taxon>
        <taxon>Entelegynae</taxon>
        <taxon>Eresoidea</taxon>
        <taxon>Eresidae</taxon>
        <taxon>Stegodyphus</taxon>
    </lineage>
</organism>
<sequence>MMPLSESQTLPNIMSSEQAEQLHQENPVKLRLSETAIMWITCF</sequence>
<gene>
    <name evidence="2" type="ORF">X975_00970</name>
</gene>
<evidence type="ECO:0000256" key="1">
    <source>
        <dbReference type="SAM" id="MobiDB-lite"/>
    </source>
</evidence>
<name>A0A087U1T1_STEMI</name>
<evidence type="ECO:0000313" key="2">
    <source>
        <dbReference type="EMBL" id="KFM71320.1"/>
    </source>
</evidence>
<dbReference type="AlphaFoldDB" id="A0A087U1T1"/>
<keyword evidence="3" id="KW-1185">Reference proteome</keyword>
<feature type="compositionally biased region" description="Polar residues" evidence="1">
    <location>
        <begin position="1"/>
        <end position="19"/>
    </location>
</feature>
<feature type="non-terminal residue" evidence="2">
    <location>
        <position position="43"/>
    </location>
</feature>